<dbReference type="PANTHER" id="PTHR35519">
    <property type="entry name" value="MEMBRANE PROTEINS"/>
    <property type="match status" value="1"/>
</dbReference>
<comment type="caution">
    <text evidence="2">The sequence shown here is derived from an EMBL/GenBank/DDBJ whole genome shotgun (WGS) entry which is preliminary data.</text>
</comment>
<dbReference type="PANTHER" id="PTHR35519:SF1">
    <property type="entry name" value="YALI0C06193P"/>
    <property type="match status" value="1"/>
</dbReference>
<dbReference type="EMBL" id="BACD03000067">
    <property type="protein sequence ID" value="GAO52387.1"/>
    <property type="molecule type" value="Genomic_DNA"/>
</dbReference>
<proteinExistence type="predicted"/>
<accession>A0A0E9NRA7</accession>
<feature type="transmembrane region" description="Helical" evidence="1">
    <location>
        <begin position="121"/>
        <end position="142"/>
    </location>
</feature>
<organism evidence="2 3">
    <name type="scientific">Saitoella complicata (strain BCRC 22490 / CBS 7301 / JCM 7358 / NBRC 10748 / NRRL Y-17804)</name>
    <dbReference type="NCBI Taxonomy" id="698492"/>
    <lineage>
        <taxon>Eukaryota</taxon>
        <taxon>Fungi</taxon>
        <taxon>Dikarya</taxon>
        <taxon>Ascomycota</taxon>
        <taxon>Taphrinomycotina</taxon>
        <taxon>Taphrinomycotina incertae sedis</taxon>
        <taxon>Saitoella</taxon>
    </lineage>
</organism>
<keyword evidence="1" id="KW-0812">Transmembrane</keyword>
<keyword evidence="3" id="KW-1185">Reference proteome</keyword>
<keyword evidence="1" id="KW-0472">Membrane</keyword>
<dbReference type="Proteomes" id="UP000033140">
    <property type="component" value="Unassembled WGS sequence"/>
</dbReference>
<dbReference type="RefSeq" id="XP_019024547.1">
    <property type="nucleotide sequence ID" value="XM_019167597.1"/>
</dbReference>
<evidence type="ECO:0000313" key="3">
    <source>
        <dbReference type="Proteomes" id="UP000033140"/>
    </source>
</evidence>
<evidence type="ECO:0000313" key="2">
    <source>
        <dbReference type="EMBL" id="GAO52387.1"/>
    </source>
</evidence>
<gene>
    <name evidence="2" type="ORF">G7K_6465-t1</name>
</gene>
<keyword evidence="1" id="KW-1133">Transmembrane helix</keyword>
<sequence length="209" mass="22832">MSAPAAATNAVSAVQAFALSYALGSAPLDAANDTWNTYAEETIPQSDPFSTPLSQLTLPKSHQRLLKSARKMAYRLDDLNVGALLCCFPVVGPLITFTLQSRIVTHASDAGAPAVEVVGRMHANITFDLLITFWLPVVGAWFQWRRGSATKNVALLEGWMRKNLERRREVKQGGWYEVDGSSYGVVQQPKRVVNIPFTGRKGGQVDGEV</sequence>
<dbReference type="InterPro" id="IPR025187">
    <property type="entry name" value="DUF4112"/>
</dbReference>
<dbReference type="AlphaFoldDB" id="A0A0E9NRA7"/>
<reference evidence="2 3" key="3">
    <citation type="journal article" date="2015" name="Genome Announc.">
        <title>Draft Genome Sequence of the Archiascomycetous Yeast Saitoella complicata.</title>
        <authorList>
            <person name="Yamauchi K."/>
            <person name="Kondo S."/>
            <person name="Hamamoto M."/>
            <person name="Takahashi Y."/>
            <person name="Ogura Y."/>
            <person name="Hayashi T."/>
            <person name="Nishida H."/>
        </authorList>
    </citation>
    <scope>NUCLEOTIDE SEQUENCE [LARGE SCALE GENOMIC DNA]</scope>
    <source>
        <strain evidence="2 3">NRRL Y-17804</strain>
    </source>
</reference>
<reference evidence="2 3" key="2">
    <citation type="journal article" date="2014" name="J. Gen. Appl. Microbiol.">
        <title>The early diverging ascomycetous budding yeast Saitoella complicata has three histone deacetylases belonging to the Clr6, Hos2, and Rpd3 lineages.</title>
        <authorList>
            <person name="Nishida H."/>
            <person name="Matsumoto T."/>
            <person name="Kondo S."/>
            <person name="Hamamoto M."/>
            <person name="Yoshikawa H."/>
        </authorList>
    </citation>
    <scope>NUCLEOTIDE SEQUENCE [LARGE SCALE GENOMIC DNA]</scope>
    <source>
        <strain evidence="2 3">NRRL Y-17804</strain>
    </source>
</reference>
<dbReference type="OrthoDB" id="2103474at2759"/>
<protein>
    <submittedName>
        <fullName evidence="2">Uncharacterized protein</fullName>
    </submittedName>
</protein>
<evidence type="ECO:0000256" key="1">
    <source>
        <dbReference type="SAM" id="Phobius"/>
    </source>
</evidence>
<dbReference type="Pfam" id="PF13430">
    <property type="entry name" value="DUF4112"/>
    <property type="match status" value="1"/>
</dbReference>
<feature type="transmembrane region" description="Helical" evidence="1">
    <location>
        <begin position="79"/>
        <end position="101"/>
    </location>
</feature>
<name>A0A0E9NRA7_SAICN</name>
<reference evidence="2 3" key="1">
    <citation type="journal article" date="2011" name="J. Gen. Appl. Microbiol.">
        <title>Draft genome sequencing of the enigmatic yeast Saitoella complicata.</title>
        <authorList>
            <person name="Nishida H."/>
            <person name="Hamamoto M."/>
            <person name="Sugiyama J."/>
        </authorList>
    </citation>
    <scope>NUCLEOTIDE SEQUENCE [LARGE SCALE GENOMIC DNA]</scope>
    <source>
        <strain evidence="2 3">NRRL Y-17804</strain>
    </source>
</reference>